<dbReference type="PANTHER" id="PTHR47514">
    <property type="entry name" value="TRANSKETOLASE N-TERMINAL SECTION-RELATED"/>
    <property type="match status" value="1"/>
</dbReference>
<evidence type="ECO:0000259" key="4">
    <source>
        <dbReference type="Pfam" id="PF00456"/>
    </source>
</evidence>
<dbReference type="InterPro" id="IPR029061">
    <property type="entry name" value="THDP-binding"/>
</dbReference>
<organism evidence="5 6">
    <name type="scientific">Candidatus Omnitrophus magneticus</name>
    <dbReference type="NCBI Taxonomy" id="1609969"/>
    <lineage>
        <taxon>Bacteria</taxon>
        <taxon>Pseudomonadati</taxon>
        <taxon>Candidatus Omnitrophota</taxon>
        <taxon>Candidatus Omnitrophus</taxon>
    </lineage>
</organism>
<evidence type="ECO:0000256" key="1">
    <source>
        <dbReference type="ARBA" id="ARBA00001964"/>
    </source>
</evidence>
<dbReference type="InterPro" id="IPR005474">
    <property type="entry name" value="Transketolase_N"/>
</dbReference>
<proteinExistence type="inferred from homology"/>
<dbReference type="AlphaFoldDB" id="A0A0F0CRP5"/>
<dbReference type="Gene3D" id="3.40.50.970">
    <property type="match status" value="1"/>
</dbReference>
<dbReference type="Proteomes" id="UP000033428">
    <property type="component" value="Unassembled WGS sequence"/>
</dbReference>
<comment type="similarity">
    <text evidence="2">Belongs to the transketolase family.</text>
</comment>
<dbReference type="PANTHER" id="PTHR47514:SF1">
    <property type="entry name" value="TRANSKETOLASE N-TERMINAL SECTION-RELATED"/>
    <property type="match status" value="1"/>
</dbReference>
<comment type="caution">
    <text evidence="5">The sequence shown here is derived from an EMBL/GenBank/DDBJ whole genome shotgun (WGS) entry which is preliminary data.</text>
</comment>
<sequence>MNKIINIKDLKKKAVDIRRNILIMLEKAGSGHTGGSLSIVEILIFLYYYKMNLDCSNYTCSSRDRFILSKGHGCPALYAVLADLGFFSKEELMTLRQIGSRLQGHPQFGVPGIEISSGSLGQGLSIANGFALSNRMDKISARIYCLMGDGETNEGQVWEAAMTSAHYNLHEVCGIIDYNKLQIDGMCCEVKSLGEYHKKWESFGWHVIETDGHDFEQLKKAFLEADSIKDKPQIVIAHTTKGKGISFVENKVEWHGISPNKEQLKKALAELDAIEKFI</sequence>
<accession>A0A0F0CRP5</accession>
<name>A0A0F0CRP5_9BACT</name>
<keyword evidence="6" id="KW-1185">Reference proteome</keyword>
<reference evidence="5 6" key="1">
    <citation type="submission" date="2015-02" db="EMBL/GenBank/DDBJ databases">
        <title>Single-cell genomics of uncultivated deep-branching MTB reveals a conserved set of magnetosome genes.</title>
        <authorList>
            <person name="Kolinko S."/>
            <person name="Richter M."/>
            <person name="Glockner F.O."/>
            <person name="Brachmann A."/>
            <person name="Schuler D."/>
        </authorList>
    </citation>
    <scope>NUCLEOTIDE SEQUENCE [LARGE SCALE GENOMIC DNA]</scope>
    <source>
        <strain evidence="5">SKK-01</strain>
    </source>
</reference>
<evidence type="ECO:0000256" key="3">
    <source>
        <dbReference type="ARBA" id="ARBA00023052"/>
    </source>
</evidence>
<evidence type="ECO:0000313" key="5">
    <source>
        <dbReference type="EMBL" id="KJJ84161.1"/>
    </source>
</evidence>
<dbReference type="PATRIC" id="fig|1609969.3.peg.2102"/>
<dbReference type="EMBL" id="JYNY01000398">
    <property type="protein sequence ID" value="KJJ84161.1"/>
    <property type="molecule type" value="Genomic_DNA"/>
</dbReference>
<comment type="cofactor">
    <cofactor evidence="1">
        <name>thiamine diphosphate</name>
        <dbReference type="ChEBI" id="CHEBI:58937"/>
    </cofactor>
</comment>
<dbReference type="SUPFAM" id="SSF52518">
    <property type="entry name" value="Thiamin diphosphate-binding fold (THDP-binding)"/>
    <property type="match status" value="1"/>
</dbReference>
<evidence type="ECO:0000313" key="6">
    <source>
        <dbReference type="Proteomes" id="UP000033428"/>
    </source>
</evidence>
<evidence type="ECO:0000256" key="2">
    <source>
        <dbReference type="ARBA" id="ARBA00007131"/>
    </source>
</evidence>
<gene>
    <name evidence="5" type="ORF">OMAG_001973</name>
</gene>
<keyword evidence="3" id="KW-0786">Thiamine pyrophosphate</keyword>
<dbReference type="Pfam" id="PF00456">
    <property type="entry name" value="Transketolase_N"/>
    <property type="match status" value="1"/>
</dbReference>
<feature type="domain" description="Transketolase N-terminal" evidence="4">
    <location>
        <begin position="14"/>
        <end position="266"/>
    </location>
</feature>
<dbReference type="CDD" id="cd02012">
    <property type="entry name" value="TPP_TK"/>
    <property type="match status" value="1"/>
</dbReference>
<protein>
    <submittedName>
        <fullName evidence="5">Transketolase, beta subunit</fullName>
    </submittedName>
</protein>